<evidence type="ECO:0000259" key="1">
    <source>
        <dbReference type="Pfam" id="PF01370"/>
    </source>
</evidence>
<dbReference type="InterPro" id="IPR051783">
    <property type="entry name" value="NAD(P)-dependent_oxidoreduct"/>
</dbReference>
<dbReference type="SUPFAM" id="SSF51735">
    <property type="entry name" value="NAD(P)-binding Rossmann-fold domains"/>
    <property type="match status" value="1"/>
</dbReference>
<gene>
    <name evidence="2" type="ORF">GCM10017655_32800</name>
</gene>
<dbReference type="Gene3D" id="3.40.50.720">
    <property type="entry name" value="NAD(P)-binding Rossmann-like Domain"/>
    <property type="match status" value="1"/>
</dbReference>
<dbReference type="CDD" id="cd05262">
    <property type="entry name" value="SDR_a7"/>
    <property type="match status" value="1"/>
</dbReference>
<dbReference type="InterPro" id="IPR001509">
    <property type="entry name" value="Epimerase_deHydtase"/>
</dbReference>
<dbReference type="GO" id="GO:0005737">
    <property type="term" value="C:cytoplasm"/>
    <property type="evidence" value="ECO:0007669"/>
    <property type="project" value="TreeGrafter"/>
</dbReference>
<dbReference type="GO" id="GO:0004029">
    <property type="term" value="F:aldehyde dehydrogenase (NAD+) activity"/>
    <property type="evidence" value="ECO:0007669"/>
    <property type="project" value="TreeGrafter"/>
</dbReference>
<accession>A0A9W6KB11</accession>
<organism evidence="2 3">
    <name type="scientific">Pseudomonas turukhanskensis</name>
    <dbReference type="NCBI Taxonomy" id="1806536"/>
    <lineage>
        <taxon>Bacteria</taxon>
        <taxon>Pseudomonadati</taxon>
        <taxon>Pseudomonadota</taxon>
        <taxon>Gammaproteobacteria</taxon>
        <taxon>Pseudomonadales</taxon>
        <taxon>Pseudomonadaceae</taxon>
        <taxon>Pseudomonas</taxon>
    </lineage>
</organism>
<dbReference type="Pfam" id="PF01370">
    <property type="entry name" value="Epimerase"/>
    <property type="match status" value="1"/>
</dbReference>
<dbReference type="RefSeq" id="WP_271196410.1">
    <property type="nucleotide sequence ID" value="NZ_BSFN01000009.1"/>
</dbReference>
<dbReference type="Proteomes" id="UP001143328">
    <property type="component" value="Unassembled WGS sequence"/>
</dbReference>
<evidence type="ECO:0000313" key="3">
    <source>
        <dbReference type="Proteomes" id="UP001143328"/>
    </source>
</evidence>
<protein>
    <submittedName>
        <fullName evidence="2">NAD-dependent dehydratase</fullName>
    </submittedName>
</protein>
<evidence type="ECO:0000313" key="2">
    <source>
        <dbReference type="EMBL" id="GLK90218.1"/>
    </source>
</evidence>
<dbReference type="PANTHER" id="PTHR48079">
    <property type="entry name" value="PROTEIN YEEZ"/>
    <property type="match status" value="1"/>
</dbReference>
<dbReference type="PANTHER" id="PTHR48079:SF6">
    <property type="entry name" value="NAD(P)-BINDING DOMAIN-CONTAINING PROTEIN-RELATED"/>
    <property type="match status" value="1"/>
</dbReference>
<comment type="caution">
    <text evidence="2">The sequence shown here is derived from an EMBL/GenBank/DDBJ whole genome shotgun (WGS) entry which is preliminary data.</text>
</comment>
<proteinExistence type="predicted"/>
<reference evidence="2" key="1">
    <citation type="journal article" date="2014" name="Int. J. Syst. Evol. Microbiol.">
        <title>Complete genome sequence of Corynebacterium casei LMG S-19264T (=DSM 44701T), isolated from a smear-ripened cheese.</title>
        <authorList>
            <consortium name="US DOE Joint Genome Institute (JGI-PGF)"/>
            <person name="Walter F."/>
            <person name="Albersmeier A."/>
            <person name="Kalinowski J."/>
            <person name="Ruckert C."/>
        </authorList>
    </citation>
    <scope>NUCLEOTIDE SEQUENCE</scope>
    <source>
        <strain evidence="2">VKM B-2935</strain>
    </source>
</reference>
<feature type="domain" description="NAD-dependent epimerase/dehydratase" evidence="1">
    <location>
        <begin position="3"/>
        <end position="215"/>
    </location>
</feature>
<dbReference type="EMBL" id="BSFN01000009">
    <property type="protein sequence ID" value="GLK90218.1"/>
    <property type="molecule type" value="Genomic_DNA"/>
</dbReference>
<sequence>MRVFLTGSTGFIGTQVAEELLTAGHQVVGLTRSDAGARKLLSIGAEAFHGDIEDLPGLQRGAEGCDAIIHTAFDHNFATFVANCEKDARVIAALGAVLEGSQRPLLITSGTAIGAPGLGKAADEDYADLNHPNPRVASEVAGHALSERGVNVVVVRLSQIHNPVRQGLVSYVIDLAREKGVSAYIDDSPVHWSAAHVADTALLYRLALENGQPGARYHGTAESSIAFGEIAETVGVGLGVPTVALSPEDAAAHFGWLLGFVGKDMTAASNKTRERLGWQPTGPGLLADITTCLR</sequence>
<dbReference type="InterPro" id="IPR036291">
    <property type="entry name" value="NAD(P)-bd_dom_sf"/>
</dbReference>
<reference evidence="2" key="2">
    <citation type="submission" date="2023-01" db="EMBL/GenBank/DDBJ databases">
        <authorList>
            <person name="Sun Q."/>
            <person name="Evtushenko L."/>
        </authorList>
    </citation>
    <scope>NUCLEOTIDE SEQUENCE</scope>
    <source>
        <strain evidence="2">VKM B-2935</strain>
    </source>
</reference>
<dbReference type="AlphaFoldDB" id="A0A9W6KB11"/>
<keyword evidence="3" id="KW-1185">Reference proteome</keyword>
<name>A0A9W6KB11_9PSED</name>